<evidence type="ECO:0000313" key="1">
    <source>
        <dbReference type="EMBL" id="QSQ28398.1"/>
    </source>
</evidence>
<sequence length="431" mass="44202">MEVAASPGGEGEGVITWSRPLALGDSEAPHTVVAPDGDVLVAATYREPLDVGGGPLPFNHVSTTPHLLVARFSPDGVLRWAHGLVPREGAARARVGGLAVDSQGNAWLGGTSAGFQFDGQRLPEGPFVARLSPGGALERVRGFSGDGALDVQALAADGEGGVVLVGDFTGHRDFGDATREAGPGRAAFAVRLDADGGTRWSRAWSAGHEGLVTARGVAVDLFGGIHVAGGYAGTVCFGGSPFVTVRQRTPFVLKLSPEGQHAWSHDLRGAEGMANAVAVGPDRVFVGGNFTGRFYFHGQAHAAGGYQGFLAAFDAGGQQRWARSFDATASAMATDESGQITLAGTHDGALGDLSAGPGGRTPAGLYVARLLPEDGASLWVRGFTHPGAAVARSVSVDLAGHALVAGTLSRALPDGTPYPRPQDGFLLRLRP</sequence>
<proteinExistence type="predicted"/>
<dbReference type="PANTHER" id="PTHR35580:SF1">
    <property type="entry name" value="PHYTASE-LIKE DOMAIN-CONTAINING PROTEIN"/>
    <property type="match status" value="1"/>
</dbReference>
<protein>
    <recommendedName>
        <fullName evidence="3">Lipoprotein</fullName>
    </recommendedName>
</protein>
<evidence type="ECO:0000313" key="2">
    <source>
        <dbReference type="Proteomes" id="UP000662747"/>
    </source>
</evidence>
<dbReference type="InterPro" id="IPR052918">
    <property type="entry name" value="Motility_Chemotaxis_Reg"/>
</dbReference>
<dbReference type="Proteomes" id="UP000662747">
    <property type="component" value="Chromosome"/>
</dbReference>
<dbReference type="SUPFAM" id="SSF101898">
    <property type="entry name" value="NHL repeat"/>
    <property type="match status" value="1"/>
</dbReference>
<dbReference type="EMBL" id="CP071090">
    <property type="protein sequence ID" value="QSQ28398.1"/>
    <property type="molecule type" value="Genomic_DNA"/>
</dbReference>
<name>A0ABX7PD68_9BACT</name>
<gene>
    <name evidence="1" type="ORF">JY651_36105</name>
</gene>
<dbReference type="Gene3D" id="2.80.10.50">
    <property type="match status" value="1"/>
</dbReference>
<keyword evidence="2" id="KW-1185">Reference proteome</keyword>
<reference evidence="1 2" key="1">
    <citation type="submission" date="2021-02" db="EMBL/GenBank/DDBJ databases">
        <title>De Novo genome assembly of isolated myxobacteria.</title>
        <authorList>
            <person name="Stevens D.C."/>
        </authorList>
    </citation>
    <scope>NUCLEOTIDE SEQUENCE [LARGE SCALE GENOMIC DNA]</scope>
    <source>
        <strain evidence="2">SCPEA02</strain>
    </source>
</reference>
<accession>A0ABX7PD68</accession>
<dbReference type="PANTHER" id="PTHR35580">
    <property type="entry name" value="CELL SURFACE GLYCOPROTEIN (S-LAYER PROTEIN)-LIKE PROTEIN"/>
    <property type="match status" value="1"/>
</dbReference>
<organism evidence="1 2">
    <name type="scientific">Pyxidicoccus parkwayensis</name>
    <dbReference type="NCBI Taxonomy" id="2813578"/>
    <lineage>
        <taxon>Bacteria</taxon>
        <taxon>Pseudomonadati</taxon>
        <taxon>Myxococcota</taxon>
        <taxon>Myxococcia</taxon>
        <taxon>Myxococcales</taxon>
        <taxon>Cystobacterineae</taxon>
        <taxon>Myxococcaceae</taxon>
        <taxon>Pyxidicoccus</taxon>
    </lineage>
</organism>
<evidence type="ECO:0008006" key="3">
    <source>
        <dbReference type="Google" id="ProtNLM"/>
    </source>
</evidence>